<proteinExistence type="predicted"/>
<evidence type="ECO:0000313" key="2">
    <source>
        <dbReference type="Proteomes" id="UP001458880"/>
    </source>
</evidence>
<evidence type="ECO:0000313" key="1">
    <source>
        <dbReference type="EMBL" id="KAK9719468.1"/>
    </source>
</evidence>
<protein>
    <recommendedName>
        <fullName evidence="3">Endonuclease/exonuclease/phosphatase domain-containing protein</fullName>
    </recommendedName>
</protein>
<dbReference type="SUPFAM" id="SSF56219">
    <property type="entry name" value="DNase I-like"/>
    <property type="match status" value="1"/>
</dbReference>
<evidence type="ECO:0008006" key="3">
    <source>
        <dbReference type="Google" id="ProtNLM"/>
    </source>
</evidence>
<dbReference type="EMBL" id="JASPKY010000219">
    <property type="protein sequence ID" value="KAK9719468.1"/>
    <property type="molecule type" value="Genomic_DNA"/>
</dbReference>
<dbReference type="AlphaFoldDB" id="A0AAW1KJT1"/>
<sequence length="94" mass="10508">MVVRESVNEVIRANIKEREGALGTIIKCGQVELDIWCIYINGNMNGTMWIAKTTGGANGDRNFIIGGDWNARTGIMGDPYIDEFGDQVVRESRW</sequence>
<keyword evidence="2" id="KW-1185">Reference proteome</keyword>
<dbReference type="Gene3D" id="3.60.10.10">
    <property type="entry name" value="Endonuclease/exonuclease/phosphatase"/>
    <property type="match status" value="1"/>
</dbReference>
<dbReference type="InterPro" id="IPR036691">
    <property type="entry name" value="Endo/exonu/phosph_ase_sf"/>
</dbReference>
<accession>A0AAW1KJT1</accession>
<organism evidence="1 2">
    <name type="scientific">Popillia japonica</name>
    <name type="common">Japanese beetle</name>
    <dbReference type="NCBI Taxonomy" id="7064"/>
    <lineage>
        <taxon>Eukaryota</taxon>
        <taxon>Metazoa</taxon>
        <taxon>Ecdysozoa</taxon>
        <taxon>Arthropoda</taxon>
        <taxon>Hexapoda</taxon>
        <taxon>Insecta</taxon>
        <taxon>Pterygota</taxon>
        <taxon>Neoptera</taxon>
        <taxon>Endopterygota</taxon>
        <taxon>Coleoptera</taxon>
        <taxon>Polyphaga</taxon>
        <taxon>Scarabaeiformia</taxon>
        <taxon>Scarabaeidae</taxon>
        <taxon>Rutelinae</taxon>
        <taxon>Popillia</taxon>
    </lineage>
</organism>
<name>A0AAW1KJT1_POPJA</name>
<reference evidence="1 2" key="1">
    <citation type="journal article" date="2024" name="BMC Genomics">
        <title>De novo assembly and annotation of Popillia japonica's genome with initial clues to its potential as an invasive pest.</title>
        <authorList>
            <person name="Cucini C."/>
            <person name="Boschi S."/>
            <person name="Funari R."/>
            <person name="Cardaioli E."/>
            <person name="Iannotti N."/>
            <person name="Marturano G."/>
            <person name="Paoli F."/>
            <person name="Bruttini M."/>
            <person name="Carapelli A."/>
            <person name="Frati F."/>
            <person name="Nardi F."/>
        </authorList>
    </citation>
    <scope>NUCLEOTIDE SEQUENCE [LARGE SCALE GENOMIC DNA]</scope>
    <source>
        <strain evidence="1">DMR45628</strain>
    </source>
</reference>
<comment type="caution">
    <text evidence="1">The sequence shown here is derived from an EMBL/GenBank/DDBJ whole genome shotgun (WGS) entry which is preliminary data.</text>
</comment>
<dbReference type="Proteomes" id="UP001458880">
    <property type="component" value="Unassembled WGS sequence"/>
</dbReference>
<gene>
    <name evidence="1" type="ORF">QE152_g22642</name>
</gene>